<protein>
    <submittedName>
        <fullName evidence="1">Uncharacterized protein</fullName>
    </submittedName>
</protein>
<gene>
    <name evidence="1" type="ORF">ANCCEY_12355</name>
</gene>
<accession>A0A0D6LLR9</accession>
<reference evidence="1 2" key="1">
    <citation type="submission" date="2013-05" db="EMBL/GenBank/DDBJ databases">
        <title>Draft genome of the parasitic nematode Anyclostoma ceylanicum.</title>
        <authorList>
            <person name="Mitreva M."/>
        </authorList>
    </citation>
    <scope>NUCLEOTIDE SEQUENCE [LARGE SCALE GENOMIC DNA]</scope>
</reference>
<keyword evidence="2" id="KW-1185">Reference proteome</keyword>
<organism evidence="1 2">
    <name type="scientific">Ancylostoma ceylanicum</name>
    <dbReference type="NCBI Taxonomy" id="53326"/>
    <lineage>
        <taxon>Eukaryota</taxon>
        <taxon>Metazoa</taxon>
        <taxon>Ecdysozoa</taxon>
        <taxon>Nematoda</taxon>
        <taxon>Chromadorea</taxon>
        <taxon>Rhabditida</taxon>
        <taxon>Rhabditina</taxon>
        <taxon>Rhabditomorpha</taxon>
        <taxon>Strongyloidea</taxon>
        <taxon>Ancylostomatidae</taxon>
        <taxon>Ancylostomatinae</taxon>
        <taxon>Ancylostoma</taxon>
    </lineage>
</organism>
<dbReference type="AlphaFoldDB" id="A0A0D6LLR9"/>
<dbReference type="EMBL" id="KE125417">
    <property type="protein sequence ID" value="EPB68557.1"/>
    <property type="molecule type" value="Genomic_DNA"/>
</dbReference>
<evidence type="ECO:0000313" key="1">
    <source>
        <dbReference type="EMBL" id="EPB68557.1"/>
    </source>
</evidence>
<evidence type="ECO:0000313" key="2">
    <source>
        <dbReference type="Proteomes" id="UP000054495"/>
    </source>
</evidence>
<dbReference type="Proteomes" id="UP000054495">
    <property type="component" value="Unassembled WGS sequence"/>
</dbReference>
<name>A0A0D6LLR9_9BILA</name>
<sequence>MSGNEFKVDPEQLMTKFGRCDMHTILGLLLALVAAVAAFSNSQFANVLQGAHQTSTQPDDFFVRSAKWIPSGGAGLVSGRGNFRPGFTGRDWRSALAEPSFKKRSVSSWYSEDY</sequence>
<proteinExistence type="predicted"/>